<accession>A0AAV8UM52</accession>
<evidence type="ECO:0000313" key="2">
    <source>
        <dbReference type="Proteomes" id="UP001157974"/>
    </source>
</evidence>
<dbReference type="Gene3D" id="3.30.428.40">
    <property type="entry name" value="Protein of unknown function DUF3067"/>
    <property type="match status" value="1"/>
</dbReference>
<protein>
    <submittedName>
        <fullName evidence="1">Uncharacterized protein</fullName>
    </submittedName>
</protein>
<dbReference type="Proteomes" id="UP001157974">
    <property type="component" value="Unassembled WGS sequence"/>
</dbReference>
<evidence type="ECO:0000313" key="1">
    <source>
        <dbReference type="EMBL" id="KAJ8903606.1"/>
    </source>
</evidence>
<dbReference type="InterPro" id="IPR021420">
    <property type="entry name" value="DUF3067"/>
</dbReference>
<dbReference type="PANTHER" id="PTHR35126:SF1">
    <property type="entry name" value="DUF3067 DOMAIN-CONTAINING PROTEIN"/>
    <property type="match status" value="1"/>
</dbReference>
<dbReference type="Pfam" id="PF11267">
    <property type="entry name" value="DUF3067"/>
    <property type="match status" value="1"/>
</dbReference>
<dbReference type="EMBL" id="JAMWBK010000007">
    <property type="protein sequence ID" value="KAJ8903606.1"/>
    <property type="molecule type" value="Genomic_DNA"/>
</dbReference>
<comment type="caution">
    <text evidence="1">The sequence shown here is derived from an EMBL/GenBank/DDBJ whole genome shotgun (WGS) entry which is preliminary data.</text>
</comment>
<proteinExistence type="predicted"/>
<dbReference type="AlphaFoldDB" id="A0AAV8UM52"/>
<name>A0AAV8UM52_9RHOD</name>
<reference evidence="1 2" key="1">
    <citation type="journal article" date="2023" name="Nat. Commun.">
        <title>Origin of minicircular mitochondrial genomes in red algae.</title>
        <authorList>
            <person name="Lee Y."/>
            <person name="Cho C.H."/>
            <person name="Lee Y.M."/>
            <person name="Park S.I."/>
            <person name="Yang J.H."/>
            <person name="West J.A."/>
            <person name="Bhattacharya D."/>
            <person name="Yoon H.S."/>
        </authorList>
    </citation>
    <scope>NUCLEOTIDE SEQUENCE [LARGE SCALE GENOMIC DNA]</scope>
    <source>
        <strain evidence="1 2">CCMP1338</strain>
        <tissue evidence="1">Whole cell</tissue>
    </source>
</reference>
<gene>
    <name evidence="1" type="ORF">NDN08_004710</name>
</gene>
<dbReference type="PANTHER" id="PTHR35126">
    <property type="entry name" value="SLR0598 PROTEIN"/>
    <property type="match status" value="1"/>
</dbReference>
<organism evidence="1 2">
    <name type="scientific">Rhodosorus marinus</name>
    <dbReference type="NCBI Taxonomy" id="101924"/>
    <lineage>
        <taxon>Eukaryota</taxon>
        <taxon>Rhodophyta</taxon>
        <taxon>Stylonematophyceae</taxon>
        <taxon>Stylonematales</taxon>
        <taxon>Stylonemataceae</taxon>
        <taxon>Rhodosorus</taxon>
    </lineage>
</organism>
<sequence length="175" mass="20485">MVAGFAIGIGSGSRSDVRRGREVVCRAGGVGKFKFPRSPDDEVEAARLRLTDQFSREEKHEKEFDGYKLRDLLLEKYGRCYDIQLKATPWFNGKSLITVNIMWKYFEQQSFPLEEEDYLCHLEAISQYLKKWNSVEYFIKYVRETREKPRVGKALAVPIDVSPEMLRDFEKEVED</sequence>
<keyword evidence="2" id="KW-1185">Reference proteome</keyword>